<dbReference type="STRING" id="1120980.GCA_000745955_01449"/>
<feature type="domain" description="Surface-adhesin protein E-like" evidence="1">
    <location>
        <begin position="100"/>
        <end position="211"/>
    </location>
</feature>
<evidence type="ECO:0000313" key="3">
    <source>
        <dbReference type="Proteomes" id="UP000254209"/>
    </source>
</evidence>
<dbReference type="RefSeq" id="WP_034293124.1">
    <property type="nucleotide sequence ID" value="NZ_CP091519.2"/>
</dbReference>
<dbReference type="Pfam" id="PF16747">
    <property type="entry name" value="Adhesin_E"/>
    <property type="match status" value="1"/>
</dbReference>
<dbReference type="OrthoDB" id="9955855at2"/>
<dbReference type="Proteomes" id="UP000254209">
    <property type="component" value="Unassembled WGS sequence"/>
</dbReference>
<evidence type="ECO:0000313" key="2">
    <source>
        <dbReference type="EMBL" id="SSY80166.1"/>
    </source>
</evidence>
<dbReference type="InterPro" id="IPR031939">
    <property type="entry name" value="Adhesin_E-like"/>
</dbReference>
<organism evidence="2 3">
    <name type="scientific">Alysiella crassa</name>
    <dbReference type="NCBI Taxonomy" id="153491"/>
    <lineage>
        <taxon>Bacteria</taxon>
        <taxon>Pseudomonadati</taxon>
        <taxon>Pseudomonadota</taxon>
        <taxon>Betaproteobacteria</taxon>
        <taxon>Neisseriales</taxon>
        <taxon>Neisseriaceae</taxon>
        <taxon>Alysiella</taxon>
    </lineage>
</organism>
<gene>
    <name evidence="2" type="ORF">NCTC10283_01720</name>
</gene>
<evidence type="ECO:0000259" key="1">
    <source>
        <dbReference type="Pfam" id="PF16747"/>
    </source>
</evidence>
<protein>
    <recommendedName>
        <fullName evidence="1">Surface-adhesin protein E-like domain-containing protein</fullName>
    </recommendedName>
</protein>
<proteinExistence type="predicted"/>
<dbReference type="AlphaFoldDB" id="A0A376BTA3"/>
<keyword evidence="3" id="KW-1185">Reference proteome</keyword>
<name>A0A376BTA3_9NEIS</name>
<sequence>MKKYLPMGAVLLVLNACSPEAPRHVQPTASDVAAASEVAASEVAQAASHLAASPVNVSASPAVVASAVNAASGVVQAASAASTPAATDDSKLHKTKKVPIGGSEEFGNTTFYFPASIKKEGKLFYVMTENRFARVQKLPESGKPFLYSLIREAVDCELKLTDPVAVTHFSEKDEVVEKHTFPYPDYKSWSELELQSLADEHPDRAFIDAVCQNGKKK</sequence>
<dbReference type="EMBL" id="UFSO01000003">
    <property type="protein sequence ID" value="SSY80166.1"/>
    <property type="molecule type" value="Genomic_DNA"/>
</dbReference>
<accession>A0A376BTA3</accession>
<reference evidence="2 3" key="1">
    <citation type="submission" date="2018-06" db="EMBL/GenBank/DDBJ databases">
        <authorList>
            <consortium name="Pathogen Informatics"/>
            <person name="Doyle S."/>
        </authorList>
    </citation>
    <scope>NUCLEOTIDE SEQUENCE [LARGE SCALE GENOMIC DNA]</scope>
    <source>
        <strain evidence="2 3">NCTC10283</strain>
    </source>
</reference>